<dbReference type="InterPro" id="IPR036388">
    <property type="entry name" value="WH-like_DNA-bd_sf"/>
</dbReference>
<feature type="domain" description="HTH marR-type" evidence="4">
    <location>
        <begin position="23"/>
        <end position="157"/>
    </location>
</feature>
<dbReference type="OrthoDB" id="7063965at2"/>
<name>A0A2T5UYL8_9HYPH</name>
<comment type="caution">
    <text evidence="5">The sequence shown here is derived from an EMBL/GenBank/DDBJ whole genome shotgun (WGS) entry which is preliminary data.</text>
</comment>
<dbReference type="RefSeq" id="WP_107991636.1">
    <property type="nucleotide sequence ID" value="NZ_QAYG01000011.1"/>
</dbReference>
<accession>A0A2T5UYL8</accession>
<dbReference type="GO" id="GO:0003700">
    <property type="term" value="F:DNA-binding transcription factor activity"/>
    <property type="evidence" value="ECO:0007669"/>
    <property type="project" value="InterPro"/>
</dbReference>
<evidence type="ECO:0000256" key="3">
    <source>
        <dbReference type="ARBA" id="ARBA00023163"/>
    </source>
</evidence>
<evidence type="ECO:0000256" key="2">
    <source>
        <dbReference type="ARBA" id="ARBA00023125"/>
    </source>
</evidence>
<keyword evidence="2" id="KW-0238">DNA-binding</keyword>
<evidence type="ECO:0000259" key="4">
    <source>
        <dbReference type="PROSITE" id="PS50995"/>
    </source>
</evidence>
<keyword evidence="6" id="KW-1185">Reference proteome</keyword>
<dbReference type="PROSITE" id="PS01117">
    <property type="entry name" value="HTH_MARR_1"/>
    <property type="match status" value="1"/>
</dbReference>
<dbReference type="Proteomes" id="UP000244081">
    <property type="component" value="Unassembled WGS sequence"/>
</dbReference>
<dbReference type="Pfam" id="PF12802">
    <property type="entry name" value="MarR_2"/>
    <property type="match status" value="1"/>
</dbReference>
<dbReference type="InterPro" id="IPR039422">
    <property type="entry name" value="MarR/SlyA-like"/>
</dbReference>
<dbReference type="AlphaFoldDB" id="A0A2T5UYL8"/>
<dbReference type="SUPFAM" id="SSF46785">
    <property type="entry name" value="Winged helix' DNA-binding domain"/>
    <property type="match status" value="1"/>
</dbReference>
<dbReference type="Gene3D" id="1.10.10.10">
    <property type="entry name" value="Winged helix-like DNA-binding domain superfamily/Winged helix DNA-binding domain"/>
    <property type="match status" value="1"/>
</dbReference>
<proteinExistence type="predicted"/>
<keyword evidence="3" id="KW-0804">Transcription</keyword>
<dbReference type="InterPro" id="IPR023187">
    <property type="entry name" value="Tscrpt_reg_MarR-type_CS"/>
</dbReference>
<protein>
    <submittedName>
        <fullName evidence="5">MarR family transcriptional regulator</fullName>
    </submittedName>
</protein>
<dbReference type="InterPro" id="IPR036390">
    <property type="entry name" value="WH_DNA-bd_sf"/>
</dbReference>
<gene>
    <name evidence="5" type="ORF">C8N35_11158</name>
</gene>
<dbReference type="PROSITE" id="PS50995">
    <property type="entry name" value="HTH_MARR_2"/>
    <property type="match status" value="1"/>
</dbReference>
<dbReference type="PANTHER" id="PTHR33164:SF57">
    <property type="entry name" value="MARR-FAMILY TRANSCRIPTIONAL REGULATOR"/>
    <property type="match status" value="1"/>
</dbReference>
<dbReference type="GO" id="GO:0003677">
    <property type="term" value="F:DNA binding"/>
    <property type="evidence" value="ECO:0007669"/>
    <property type="project" value="UniProtKB-KW"/>
</dbReference>
<sequence>MKPKAPGPEKRTLPSVGAVSKERLRLWLRILKVSRFVEAELRERLRVEFGSTLPRFDVLAALYRDDTGLRMSELSGVLRVSNGNVTGIVDRLVKDGLIVRVPVEGDRRAMIVRLTNRGRETFAELAAVHEAWVDELLGAIDPDEADHLISLFGTIADRFEDNKTRDVQGGKGAHDGDS</sequence>
<evidence type="ECO:0000313" key="5">
    <source>
        <dbReference type="EMBL" id="PTW56595.1"/>
    </source>
</evidence>
<dbReference type="GO" id="GO:0006950">
    <property type="term" value="P:response to stress"/>
    <property type="evidence" value="ECO:0007669"/>
    <property type="project" value="TreeGrafter"/>
</dbReference>
<dbReference type="InterPro" id="IPR000835">
    <property type="entry name" value="HTH_MarR-typ"/>
</dbReference>
<reference evidence="5 6" key="1">
    <citation type="submission" date="2018-04" db="EMBL/GenBank/DDBJ databases">
        <title>Genomic Encyclopedia of Archaeal and Bacterial Type Strains, Phase II (KMG-II): from individual species to whole genera.</title>
        <authorList>
            <person name="Goeker M."/>
        </authorList>
    </citation>
    <scope>NUCLEOTIDE SEQUENCE [LARGE SCALE GENOMIC DNA]</scope>
    <source>
        <strain evidence="5 6">DSM 23382</strain>
    </source>
</reference>
<dbReference type="SMART" id="SM00347">
    <property type="entry name" value="HTH_MARR"/>
    <property type="match status" value="1"/>
</dbReference>
<organism evidence="5 6">
    <name type="scientific">Breoghania corrubedonensis</name>
    <dbReference type="NCBI Taxonomy" id="665038"/>
    <lineage>
        <taxon>Bacteria</taxon>
        <taxon>Pseudomonadati</taxon>
        <taxon>Pseudomonadota</taxon>
        <taxon>Alphaproteobacteria</taxon>
        <taxon>Hyphomicrobiales</taxon>
        <taxon>Stappiaceae</taxon>
        <taxon>Breoghania</taxon>
    </lineage>
</organism>
<keyword evidence="1" id="KW-0805">Transcription regulation</keyword>
<dbReference type="PRINTS" id="PR00598">
    <property type="entry name" value="HTHMARR"/>
</dbReference>
<evidence type="ECO:0000313" key="6">
    <source>
        <dbReference type="Proteomes" id="UP000244081"/>
    </source>
</evidence>
<evidence type="ECO:0000256" key="1">
    <source>
        <dbReference type="ARBA" id="ARBA00023015"/>
    </source>
</evidence>
<dbReference type="EMBL" id="QAYG01000011">
    <property type="protein sequence ID" value="PTW56595.1"/>
    <property type="molecule type" value="Genomic_DNA"/>
</dbReference>
<dbReference type="PANTHER" id="PTHR33164">
    <property type="entry name" value="TRANSCRIPTIONAL REGULATOR, MARR FAMILY"/>
    <property type="match status" value="1"/>
</dbReference>